<evidence type="ECO:0000256" key="1">
    <source>
        <dbReference type="SAM" id="MobiDB-lite"/>
    </source>
</evidence>
<organism evidence="2 3">
    <name type="scientific">Dissostichus mawsoni</name>
    <name type="common">Antarctic cod</name>
    <dbReference type="NCBI Taxonomy" id="36200"/>
    <lineage>
        <taxon>Eukaryota</taxon>
        <taxon>Metazoa</taxon>
        <taxon>Chordata</taxon>
        <taxon>Craniata</taxon>
        <taxon>Vertebrata</taxon>
        <taxon>Euteleostomi</taxon>
        <taxon>Actinopterygii</taxon>
        <taxon>Neopterygii</taxon>
        <taxon>Teleostei</taxon>
        <taxon>Neoteleostei</taxon>
        <taxon>Acanthomorphata</taxon>
        <taxon>Eupercaria</taxon>
        <taxon>Perciformes</taxon>
        <taxon>Notothenioidei</taxon>
        <taxon>Nototheniidae</taxon>
        <taxon>Dissostichus</taxon>
    </lineage>
</organism>
<protein>
    <submittedName>
        <fullName evidence="2">Uncharacterized protein</fullName>
    </submittedName>
</protein>
<feature type="compositionally biased region" description="Basic and acidic residues" evidence="1">
    <location>
        <begin position="72"/>
        <end position="86"/>
    </location>
</feature>
<sequence>MSIQYSHSVMRSFFFYTNNRRTVCSEQLVLLCSRLMTPQNHLVPSRHHASTPNTSQQGVTLTQVYNSWRERERVRDDRREAEEQDHLSPSSPCSNCWTEWGKPSAYIPIMQISKCLLGNNLNCQLFLIRNFAVINEESEGVTSHTLLQAEHIWTQSTVTDAGVEVRSSSAFCGHNSERGETLGGVGEPTPQIH</sequence>
<name>A0A7J5Y4M3_DISMA</name>
<gene>
    <name evidence="2" type="ORF">F7725_007493</name>
</gene>
<comment type="caution">
    <text evidence="2">The sequence shown here is derived from an EMBL/GenBank/DDBJ whole genome shotgun (WGS) entry which is preliminary data.</text>
</comment>
<dbReference type="EMBL" id="JAAKFY010000015">
    <property type="protein sequence ID" value="KAF3844330.1"/>
    <property type="molecule type" value="Genomic_DNA"/>
</dbReference>
<evidence type="ECO:0000313" key="2">
    <source>
        <dbReference type="EMBL" id="KAF3844330.1"/>
    </source>
</evidence>
<keyword evidence="3" id="KW-1185">Reference proteome</keyword>
<feature type="region of interest" description="Disordered" evidence="1">
    <location>
        <begin position="72"/>
        <end position="93"/>
    </location>
</feature>
<dbReference type="AlphaFoldDB" id="A0A7J5Y4M3"/>
<accession>A0A7J5Y4M3</accession>
<evidence type="ECO:0000313" key="3">
    <source>
        <dbReference type="Proteomes" id="UP000518266"/>
    </source>
</evidence>
<proteinExistence type="predicted"/>
<dbReference type="Proteomes" id="UP000518266">
    <property type="component" value="Unassembled WGS sequence"/>
</dbReference>
<reference evidence="2 3" key="1">
    <citation type="submission" date="2020-03" db="EMBL/GenBank/DDBJ databases">
        <title>Dissostichus mawsoni Genome sequencing and assembly.</title>
        <authorList>
            <person name="Park H."/>
        </authorList>
    </citation>
    <scope>NUCLEOTIDE SEQUENCE [LARGE SCALE GENOMIC DNA]</scope>
    <source>
        <strain evidence="2">DM0001</strain>
        <tissue evidence="2">Muscle</tissue>
    </source>
</reference>